<protein>
    <recommendedName>
        <fullName evidence="3">Glycosyl hydrolase family 13 catalytic domain-containing protein</fullName>
    </recommendedName>
</protein>
<evidence type="ECO:0000313" key="5">
    <source>
        <dbReference type="Proteomes" id="UP000827092"/>
    </source>
</evidence>
<organism evidence="4 5">
    <name type="scientific">Oedothorax gibbosus</name>
    <dbReference type="NCBI Taxonomy" id="931172"/>
    <lineage>
        <taxon>Eukaryota</taxon>
        <taxon>Metazoa</taxon>
        <taxon>Ecdysozoa</taxon>
        <taxon>Arthropoda</taxon>
        <taxon>Chelicerata</taxon>
        <taxon>Arachnida</taxon>
        <taxon>Araneae</taxon>
        <taxon>Araneomorphae</taxon>
        <taxon>Entelegynae</taxon>
        <taxon>Araneoidea</taxon>
        <taxon>Linyphiidae</taxon>
        <taxon>Erigoninae</taxon>
        <taxon>Oedothorax</taxon>
    </lineage>
</organism>
<dbReference type="Pfam" id="PF00128">
    <property type="entry name" value="Alpha-amylase"/>
    <property type="match status" value="1"/>
</dbReference>
<evidence type="ECO:0000259" key="3">
    <source>
        <dbReference type="SMART" id="SM00642"/>
    </source>
</evidence>
<dbReference type="PANTHER" id="PTHR10357:SF179">
    <property type="entry name" value="NEUTRAL AND BASIC AMINO ACID TRANSPORT PROTEIN RBAT"/>
    <property type="match status" value="1"/>
</dbReference>
<sequence>MTSLNIINDTSYRKIEPEVLIELPDPKLINDNCTIIMNGHHNYGMSEEKESYAVEETKIEKPFLNHTNTKQNNNTDISVTNSFPLKEPFAASSADEDSDAGVEPESSTLLLHSEEQTELSPKCSKNKTKLPTFKSSPSRKQSSQDPHAHIQHRPLGLHQDTTADDDVYHVKPYWPFSSIPCLLFGVFTVLLAVACLVVGLYFAMTPSCLGTRHWWQGAVFYEVFPASFQDTDGDGFGDIKGLVERLDYIQNLSVNVVRLSSIFSALDYPLEYEHVIDFANIDPHLGRIEDFQEVLKEIHRRGMHIVLDINPTVTSDQHTWAAHWLLHRPGPFQNFYINVTDNESEEPPLEPLPDYTDRKWTPPHRTFGSHLFLNWSNPLLQLEMTSIMEMWTALGVDGFYVKRLKNLHVSSTDHIAQIVRQWRQVLDKYSTNSTRKLLMVSHQDMEYLRAVMDPMVYTEMPEFVDLVDAGLSPTNQENESISTSTLIQEVKEVQKFWSQFPLPPSIMWHMGSVETMRLGGRIGDHNRMAALFLLAVLPGSFSVLYGDEIGLMDAYDPVTMEVYRGGQLAPMQWTSDPQGNFTTNENGEPWLPVNPNYITRNVDTQTQETQMFRKLSDLKQSEESLLPPLETIPTITHSVAIGVSSPFGGPGPHEYEWYHDICGLIIVRIVSGDVVMVGNFGSDPVIFEDDIKCGDGKGKESSSTVSHLMEKQLEVLISTSSSLEKFVEFRQIQLQPGNAVIGKVNS</sequence>
<dbReference type="SMART" id="SM00642">
    <property type="entry name" value="Aamy"/>
    <property type="match status" value="1"/>
</dbReference>
<keyword evidence="2" id="KW-0472">Membrane</keyword>
<proteinExistence type="predicted"/>
<dbReference type="PANTHER" id="PTHR10357">
    <property type="entry name" value="ALPHA-AMYLASE FAMILY MEMBER"/>
    <property type="match status" value="1"/>
</dbReference>
<dbReference type="Proteomes" id="UP000827092">
    <property type="component" value="Unassembled WGS sequence"/>
</dbReference>
<evidence type="ECO:0000256" key="1">
    <source>
        <dbReference type="SAM" id="MobiDB-lite"/>
    </source>
</evidence>
<dbReference type="GO" id="GO:0005975">
    <property type="term" value="P:carbohydrate metabolic process"/>
    <property type="evidence" value="ECO:0007669"/>
    <property type="project" value="InterPro"/>
</dbReference>
<dbReference type="SUPFAM" id="SSF51445">
    <property type="entry name" value="(Trans)glycosidases"/>
    <property type="match status" value="1"/>
</dbReference>
<feature type="domain" description="Glycosyl hydrolase family 13 catalytic" evidence="3">
    <location>
        <begin position="222"/>
        <end position="572"/>
    </location>
</feature>
<reference evidence="4 5" key="1">
    <citation type="journal article" date="2022" name="Nat. Ecol. Evol.">
        <title>A masculinizing supergene underlies an exaggerated male reproductive morph in a spider.</title>
        <authorList>
            <person name="Hendrickx F."/>
            <person name="De Corte Z."/>
            <person name="Sonet G."/>
            <person name="Van Belleghem S.M."/>
            <person name="Kostlbacher S."/>
            <person name="Vangestel C."/>
        </authorList>
    </citation>
    <scope>NUCLEOTIDE SEQUENCE [LARGE SCALE GENOMIC DNA]</scope>
    <source>
        <strain evidence="4">W744_W776</strain>
    </source>
</reference>
<comment type="caution">
    <text evidence="4">The sequence shown here is derived from an EMBL/GenBank/DDBJ whole genome shotgun (WGS) entry which is preliminary data.</text>
</comment>
<evidence type="ECO:0000313" key="4">
    <source>
        <dbReference type="EMBL" id="KAG8197836.1"/>
    </source>
</evidence>
<feature type="transmembrane region" description="Helical" evidence="2">
    <location>
        <begin position="181"/>
        <end position="204"/>
    </location>
</feature>
<gene>
    <name evidence="4" type="ORF">JTE90_020113</name>
</gene>
<evidence type="ECO:0000256" key="2">
    <source>
        <dbReference type="SAM" id="Phobius"/>
    </source>
</evidence>
<dbReference type="InterPro" id="IPR017853">
    <property type="entry name" value="GH"/>
</dbReference>
<keyword evidence="5" id="KW-1185">Reference proteome</keyword>
<dbReference type="AlphaFoldDB" id="A0AAV6VQ23"/>
<keyword evidence="2" id="KW-1133">Transmembrane helix</keyword>
<name>A0AAV6VQ23_9ARAC</name>
<keyword evidence="2" id="KW-0812">Transmembrane</keyword>
<dbReference type="EMBL" id="JAFNEN010000049">
    <property type="protein sequence ID" value="KAG8197836.1"/>
    <property type="molecule type" value="Genomic_DNA"/>
</dbReference>
<feature type="region of interest" description="Disordered" evidence="1">
    <location>
        <begin position="112"/>
        <end position="150"/>
    </location>
</feature>
<feature type="compositionally biased region" description="Polar residues" evidence="1">
    <location>
        <begin position="133"/>
        <end position="145"/>
    </location>
</feature>
<dbReference type="Gene3D" id="3.20.20.80">
    <property type="entry name" value="Glycosidases"/>
    <property type="match status" value="2"/>
</dbReference>
<dbReference type="InterPro" id="IPR006047">
    <property type="entry name" value="GH13_cat_dom"/>
</dbReference>
<accession>A0AAV6VQ23</accession>